<reference evidence="3" key="1">
    <citation type="submission" date="2017-02" db="UniProtKB">
        <authorList>
            <consortium name="WormBaseParasite"/>
        </authorList>
    </citation>
    <scope>IDENTIFICATION</scope>
</reference>
<reference evidence="1 2" key="2">
    <citation type="submission" date="2018-11" db="EMBL/GenBank/DDBJ databases">
        <authorList>
            <consortium name="Pathogen Informatics"/>
        </authorList>
    </citation>
    <scope>NUCLEOTIDE SEQUENCE [LARGE SCALE GENOMIC DNA]</scope>
</reference>
<protein>
    <submittedName>
        <fullName evidence="3">Retrotrans_gag domain-containing protein</fullName>
    </submittedName>
</protein>
<accession>A0A0N4XXC6</accession>
<evidence type="ECO:0000313" key="3">
    <source>
        <dbReference type="WBParaSite" id="NBR_0000762501-mRNA-1"/>
    </source>
</evidence>
<keyword evidence="2" id="KW-1185">Reference proteome</keyword>
<gene>
    <name evidence="1" type="ORF">NBR_LOCUS7626</name>
</gene>
<evidence type="ECO:0000313" key="1">
    <source>
        <dbReference type="EMBL" id="VDL71215.1"/>
    </source>
</evidence>
<dbReference type="Proteomes" id="UP000271162">
    <property type="component" value="Unassembled WGS sequence"/>
</dbReference>
<name>A0A0N4XXC6_NIPBR</name>
<dbReference type="EMBL" id="UYSL01019908">
    <property type="protein sequence ID" value="VDL71215.1"/>
    <property type="molecule type" value="Genomic_DNA"/>
</dbReference>
<evidence type="ECO:0000313" key="2">
    <source>
        <dbReference type="Proteomes" id="UP000271162"/>
    </source>
</evidence>
<sequence>MVNWLKKKGIETKGDVNDFFAVVRDVIAEIQSLQDREFARPRYSSRDDEAVEAEGNSEWVTRQEIREPVENDYHQVNMMRRDLRTTLETRPTGRACGQLPRQHLELSEKTEQPKEAGQDYMKNFLAYLPASVCPDRGKFSGKAREDFEEFHRRFRRKYGCLGLTDKVLLEILGDDHLEERAKNVFLAVPEEVVHLGFEAVVREMERAQASDSTAARMRARVEKFKTGPNQTITEFCVVLEKLARKANPESNIADRSLEYANIVLDKVRKWPEHVQLLSL</sequence>
<dbReference type="WBParaSite" id="NBR_0000762501-mRNA-1">
    <property type="protein sequence ID" value="NBR_0000762501-mRNA-1"/>
    <property type="gene ID" value="NBR_0000762501"/>
</dbReference>
<dbReference type="AlphaFoldDB" id="A0A0N4XXC6"/>
<proteinExistence type="predicted"/>
<organism evidence="3">
    <name type="scientific">Nippostrongylus brasiliensis</name>
    <name type="common">Rat hookworm</name>
    <dbReference type="NCBI Taxonomy" id="27835"/>
    <lineage>
        <taxon>Eukaryota</taxon>
        <taxon>Metazoa</taxon>
        <taxon>Ecdysozoa</taxon>
        <taxon>Nematoda</taxon>
        <taxon>Chromadorea</taxon>
        <taxon>Rhabditida</taxon>
        <taxon>Rhabditina</taxon>
        <taxon>Rhabditomorpha</taxon>
        <taxon>Strongyloidea</taxon>
        <taxon>Heligmosomidae</taxon>
        <taxon>Nippostrongylus</taxon>
    </lineage>
</organism>
<dbReference type="STRING" id="27835.A0A0N4XXC6"/>